<keyword evidence="3 11" id="KW-0235">DNA replication</keyword>
<dbReference type="PROSITE" id="PS00847">
    <property type="entry name" value="MCM_1"/>
    <property type="match status" value="1"/>
</dbReference>
<evidence type="ECO:0000256" key="5">
    <source>
        <dbReference type="ARBA" id="ARBA00022801"/>
    </source>
</evidence>
<keyword evidence="6 11" id="KW-0347">Helicase</keyword>
<dbReference type="GO" id="GO:0017116">
    <property type="term" value="F:single-stranded DNA helicase activity"/>
    <property type="evidence" value="ECO:0007669"/>
    <property type="project" value="TreeGrafter"/>
</dbReference>
<proteinExistence type="inferred from homology"/>
<evidence type="ECO:0000259" key="13">
    <source>
        <dbReference type="PROSITE" id="PS50051"/>
    </source>
</evidence>
<evidence type="ECO:0000256" key="7">
    <source>
        <dbReference type="ARBA" id="ARBA00022840"/>
    </source>
</evidence>
<dbReference type="InterPro" id="IPR008047">
    <property type="entry name" value="MCM_4"/>
</dbReference>
<dbReference type="GO" id="GO:1902975">
    <property type="term" value="P:mitotic DNA replication initiation"/>
    <property type="evidence" value="ECO:0007669"/>
    <property type="project" value="TreeGrafter"/>
</dbReference>
<evidence type="ECO:0000256" key="12">
    <source>
        <dbReference type="SAM" id="MobiDB-lite"/>
    </source>
</evidence>
<reference evidence="15" key="1">
    <citation type="submission" date="2016-04" db="UniProtKB">
        <authorList>
            <consortium name="WormBaseParasite"/>
        </authorList>
    </citation>
    <scope>IDENTIFICATION</scope>
</reference>
<evidence type="ECO:0000256" key="11">
    <source>
        <dbReference type="RuleBase" id="RU368062"/>
    </source>
</evidence>
<dbReference type="InterPro" id="IPR001208">
    <property type="entry name" value="MCM_dom"/>
</dbReference>
<organism evidence="14 15">
    <name type="scientific">Syphacia muris</name>
    <dbReference type="NCBI Taxonomy" id="451379"/>
    <lineage>
        <taxon>Eukaryota</taxon>
        <taxon>Metazoa</taxon>
        <taxon>Ecdysozoa</taxon>
        <taxon>Nematoda</taxon>
        <taxon>Chromadorea</taxon>
        <taxon>Rhabditida</taxon>
        <taxon>Spirurina</taxon>
        <taxon>Oxyuridomorpha</taxon>
        <taxon>Oxyuroidea</taxon>
        <taxon>Oxyuridae</taxon>
        <taxon>Syphacia</taxon>
    </lineage>
</organism>
<evidence type="ECO:0000256" key="8">
    <source>
        <dbReference type="ARBA" id="ARBA00023125"/>
    </source>
</evidence>
<dbReference type="Pfam" id="PF17855">
    <property type="entry name" value="MCM_lid"/>
    <property type="match status" value="1"/>
</dbReference>
<dbReference type="GO" id="GO:0005634">
    <property type="term" value="C:nucleus"/>
    <property type="evidence" value="ECO:0007669"/>
    <property type="project" value="UniProtKB-SubCell"/>
</dbReference>
<sequence length="785" mass="88732">MSSLNLSQTSAAESPSRISSGLHYGSELGASSQDGTSTFRHSVMPRPDINIVPSHHRTVRIENMQDDLMDDDDQRGAKLYIWGTRICVTDVQKAFRIFLTEYRPRSLDDDENVLVLPSSAHQEVDIERPYYLERLYEISQTENVYLNVNLEHVKSFNEALYRKIICYPADIIPYLDMTVNELFVELYQKSLHSPIEVRPFNAERTRSMRALNPQDVDQLISVVGMVTRTSPLIPEMRQGFFQCLICENIVESEVDRGRIEEPVLCNNCQQKFCFQLIHNRSKFMDKQIIKLQESPEDMPAGQTPHTITLFAHGSLVETVQPGDRIAVTGIYRAMPVRVNPRMRNVSAVYKTNIDVLHFRKTDQSRLHHSDDGSFLTEERVQQIKNIAKRPDLMEFLTNAIAPAIYGHDDVKRGLLCLLFGGTRKDDESGNKTRIRSEINILLCGDPGTSKSQLLQYVYRLVPRTQYTSGKGSSAVGLTASITRDPDTRHHVLQTGALVLADNGICCIDEFDKMNDSTRSVLHEVMEQQTLSIAKAGIICQLNARTSILAAANPVDSQWNPRKTIVDNIQLPHTLLSRFDLIFLLVDAQDEMYDRRIASHLVSFSTYFILFFAEIAKLDKALLRDYIGYAKANVHPILDEASAQCLIERYVQMRKGSGPGQVSAFPRQLESLIRLSEAHAKIRLSNVVSVQDVENAYSLHREALKQSAVDPNTGRVDINILAAGMSLTSRKQVEQLTQLIQTVLRTKKGVNCSRFSNELFEEALNDLVSNEALVRTGDKIRYVGEV</sequence>
<dbReference type="Pfam" id="PF00493">
    <property type="entry name" value="MCM"/>
    <property type="match status" value="1"/>
</dbReference>
<dbReference type="Proteomes" id="UP000046393">
    <property type="component" value="Unplaced"/>
</dbReference>
<keyword evidence="9 11" id="KW-0539">Nucleus</keyword>
<feature type="region of interest" description="Disordered" evidence="12">
    <location>
        <begin position="1"/>
        <end position="48"/>
    </location>
</feature>
<accession>A0A158R5C2</accession>
<dbReference type="SUPFAM" id="SSF52540">
    <property type="entry name" value="P-loop containing nucleoside triphosphate hydrolases"/>
    <property type="match status" value="1"/>
</dbReference>
<feature type="compositionally biased region" description="Polar residues" evidence="12">
    <location>
        <begin position="1"/>
        <end position="19"/>
    </location>
</feature>
<dbReference type="GO" id="GO:0006271">
    <property type="term" value="P:DNA strand elongation involved in DNA replication"/>
    <property type="evidence" value="ECO:0007669"/>
    <property type="project" value="TreeGrafter"/>
</dbReference>
<comment type="subunit">
    <text evidence="11">Component of the MCM2-7 complex.</text>
</comment>
<dbReference type="InterPro" id="IPR033762">
    <property type="entry name" value="MCM_OB"/>
</dbReference>
<evidence type="ECO:0000256" key="10">
    <source>
        <dbReference type="RuleBase" id="RU004070"/>
    </source>
</evidence>
<dbReference type="Pfam" id="PF14551">
    <property type="entry name" value="MCM_N"/>
    <property type="match status" value="1"/>
</dbReference>
<evidence type="ECO:0000256" key="1">
    <source>
        <dbReference type="ARBA" id="ARBA00004123"/>
    </source>
</evidence>
<dbReference type="InterPro" id="IPR027925">
    <property type="entry name" value="MCM_N"/>
</dbReference>
<dbReference type="InterPro" id="IPR012340">
    <property type="entry name" value="NA-bd_OB-fold"/>
</dbReference>
<dbReference type="InterPro" id="IPR018525">
    <property type="entry name" value="MCM_CS"/>
</dbReference>
<keyword evidence="14" id="KW-1185">Reference proteome</keyword>
<dbReference type="CDD" id="cd17755">
    <property type="entry name" value="MCM4"/>
    <property type="match status" value="1"/>
</dbReference>
<dbReference type="GO" id="GO:0003697">
    <property type="term" value="F:single-stranded DNA binding"/>
    <property type="evidence" value="ECO:0007669"/>
    <property type="project" value="TreeGrafter"/>
</dbReference>
<keyword evidence="5 11" id="KW-0378">Hydrolase</keyword>
<dbReference type="AlphaFoldDB" id="A0A158R5C2"/>
<dbReference type="InterPro" id="IPR003593">
    <property type="entry name" value="AAA+_ATPase"/>
</dbReference>
<dbReference type="FunFam" id="2.20.28.10:FF:000003">
    <property type="entry name" value="DNA helicase"/>
    <property type="match status" value="1"/>
</dbReference>
<dbReference type="PRINTS" id="PR01657">
    <property type="entry name" value="MCMFAMILY"/>
</dbReference>
<dbReference type="Gene3D" id="3.30.1640.10">
    <property type="entry name" value="mini-chromosome maintenance (MCM) complex, chain A, domain 1"/>
    <property type="match status" value="1"/>
</dbReference>
<protein>
    <recommendedName>
        <fullName evidence="11">DNA replication licensing factor MCM4</fullName>
        <ecNumber evidence="11">3.6.4.12</ecNumber>
    </recommendedName>
</protein>
<dbReference type="GO" id="GO:0042555">
    <property type="term" value="C:MCM complex"/>
    <property type="evidence" value="ECO:0007669"/>
    <property type="project" value="UniProtKB-UniRule"/>
</dbReference>
<dbReference type="WBParaSite" id="SMUV_0000628101-mRNA-1">
    <property type="protein sequence ID" value="SMUV_0000628101-mRNA-1"/>
    <property type="gene ID" value="SMUV_0000628101"/>
</dbReference>
<dbReference type="GO" id="GO:0016887">
    <property type="term" value="F:ATP hydrolysis activity"/>
    <property type="evidence" value="ECO:0007669"/>
    <property type="project" value="RHEA"/>
</dbReference>
<comment type="similarity">
    <text evidence="2 10">Belongs to the MCM family.</text>
</comment>
<dbReference type="Gene3D" id="2.40.50.140">
    <property type="entry name" value="Nucleic acid-binding proteins"/>
    <property type="match status" value="1"/>
</dbReference>
<dbReference type="FunFam" id="3.40.50.300:FF:000217">
    <property type="entry name" value="DNA helicase"/>
    <property type="match status" value="1"/>
</dbReference>
<keyword evidence="4 10" id="KW-0547">Nucleotide-binding</keyword>
<keyword evidence="7 10" id="KW-0067">ATP-binding</keyword>
<evidence type="ECO:0000256" key="2">
    <source>
        <dbReference type="ARBA" id="ARBA00008010"/>
    </source>
</evidence>
<evidence type="ECO:0000256" key="6">
    <source>
        <dbReference type="ARBA" id="ARBA00022806"/>
    </source>
</evidence>
<dbReference type="PANTHER" id="PTHR11630:SF66">
    <property type="entry name" value="DNA REPLICATION LICENSING FACTOR MCM4"/>
    <property type="match status" value="1"/>
</dbReference>
<dbReference type="STRING" id="451379.A0A158R5C2"/>
<dbReference type="PANTHER" id="PTHR11630">
    <property type="entry name" value="DNA REPLICATION LICENSING FACTOR MCM FAMILY MEMBER"/>
    <property type="match status" value="1"/>
</dbReference>
<dbReference type="SMART" id="SM00350">
    <property type="entry name" value="MCM"/>
    <property type="match status" value="1"/>
</dbReference>
<dbReference type="PROSITE" id="PS50051">
    <property type="entry name" value="MCM_2"/>
    <property type="match status" value="1"/>
</dbReference>
<dbReference type="Gene3D" id="3.40.50.300">
    <property type="entry name" value="P-loop containing nucleotide triphosphate hydrolases"/>
    <property type="match status" value="1"/>
</dbReference>
<evidence type="ECO:0000313" key="14">
    <source>
        <dbReference type="Proteomes" id="UP000046393"/>
    </source>
</evidence>
<comment type="catalytic activity">
    <reaction evidence="11">
        <text>ATP + H2O = ADP + phosphate + H(+)</text>
        <dbReference type="Rhea" id="RHEA:13065"/>
        <dbReference type="ChEBI" id="CHEBI:15377"/>
        <dbReference type="ChEBI" id="CHEBI:15378"/>
        <dbReference type="ChEBI" id="CHEBI:30616"/>
        <dbReference type="ChEBI" id="CHEBI:43474"/>
        <dbReference type="ChEBI" id="CHEBI:456216"/>
        <dbReference type="EC" id="3.6.4.12"/>
    </reaction>
</comment>
<comment type="subcellular location">
    <subcellularLocation>
        <location evidence="1">Nucleus</location>
    </subcellularLocation>
</comment>
<keyword evidence="8 10" id="KW-0238">DNA-binding</keyword>
<dbReference type="InterPro" id="IPR027417">
    <property type="entry name" value="P-loop_NTPase"/>
</dbReference>
<dbReference type="SMART" id="SM00382">
    <property type="entry name" value="AAA"/>
    <property type="match status" value="1"/>
</dbReference>
<dbReference type="GO" id="GO:0005524">
    <property type="term" value="F:ATP binding"/>
    <property type="evidence" value="ECO:0007669"/>
    <property type="project" value="UniProtKB-UniRule"/>
</dbReference>
<evidence type="ECO:0000313" key="15">
    <source>
        <dbReference type="WBParaSite" id="SMUV_0000628101-mRNA-1"/>
    </source>
</evidence>
<dbReference type="InterPro" id="IPR031327">
    <property type="entry name" value="MCM"/>
</dbReference>
<dbReference type="GO" id="GO:0000727">
    <property type="term" value="P:double-strand break repair via break-induced replication"/>
    <property type="evidence" value="ECO:0007669"/>
    <property type="project" value="TreeGrafter"/>
</dbReference>
<dbReference type="PRINTS" id="PR01660">
    <property type="entry name" value="MCMPROTEIN4"/>
</dbReference>
<evidence type="ECO:0000256" key="4">
    <source>
        <dbReference type="ARBA" id="ARBA00022741"/>
    </source>
</evidence>
<dbReference type="InterPro" id="IPR041562">
    <property type="entry name" value="MCM_lid"/>
</dbReference>
<name>A0A158R5C2_9BILA</name>
<evidence type="ECO:0000256" key="9">
    <source>
        <dbReference type="ARBA" id="ARBA00023242"/>
    </source>
</evidence>
<dbReference type="SUPFAM" id="SSF50249">
    <property type="entry name" value="Nucleic acid-binding proteins"/>
    <property type="match status" value="1"/>
</dbReference>
<dbReference type="EC" id="3.6.4.12" evidence="11"/>
<feature type="domain" description="MCM C-terminal AAA(+) ATPase" evidence="13">
    <location>
        <begin position="392"/>
        <end position="600"/>
    </location>
</feature>
<feature type="compositionally biased region" description="Polar residues" evidence="12">
    <location>
        <begin position="29"/>
        <end position="40"/>
    </location>
</feature>
<dbReference type="Pfam" id="PF17207">
    <property type="entry name" value="MCM_OB"/>
    <property type="match status" value="1"/>
</dbReference>
<dbReference type="Gene3D" id="2.20.28.10">
    <property type="match status" value="1"/>
</dbReference>
<evidence type="ECO:0000256" key="3">
    <source>
        <dbReference type="ARBA" id="ARBA00022705"/>
    </source>
</evidence>
<comment type="function">
    <text evidence="11">Acts as component of the MCM2-7 complex (MCM complex) which is the replicative helicase essential for 'once per cell cycle' DNA replication initiation and elongation in eukaryotic cells. The active ATPase sites in the MCM2-7 ring are formed through the interaction surfaces of two neighboring subunits such that a critical structure of a conserved arginine finger motif is provided in trans relative to the ATP-binding site of the Walker A box of the adjacent subunit. The six ATPase active sites, however, are likely to contribute differentially to the complex helicase activity.</text>
</comment>